<dbReference type="RefSeq" id="WP_183979241.1">
    <property type="nucleotide sequence ID" value="NZ_JACIBY010000017.1"/>
</dbReference>
<keyword evidence="6 17" id="KW-0418">Kinase</keyword>
<dbReference type="Gene3D" id="3.30.565.10">
    <property type="entry name" value="Histidine kinase-like ATPase, C-terminal domain"/>
    <property type="match status" value="1"/>
</dbReference>
<dbReference type="SUPFAM" id="SSF47384">
    <property type="entry name" value="Homodimeric domain of signal transducing histidine kinase"/>
    <property type="match status" value="1"/>
</dbReference>
<keyword evidence="7" id="KW-0067">ATP-binding</keyword>
<dbReference type="Pfam" id="PF00512">
    <property type="entry name" value="HisKA"/>
    <property type="match status" value="1"/>
</dbReference>
<evidence type="ECO:0000259" key="16">
    <source>
        <dbReference type="PROSITE" id="PS50110"/>
    </source>
</evidence>
<feature type="modified residue" description="4-aspartylphosphate" evidence="12">
    <location>
        <position position="775"/>
    </location>
</feature>
<dbReference type="Pfam" id="PF00072">
    <property type="entry name" value="Response_reg"/>
    <property type="match status" value="1"/>
</dbReference>
<dbReference type="InterPro" id="IPR018060">
    <property type="entry name" value="HTH_AraC"/>
</dbReference>
<proteinExistence type="predicted"/>
<keyword evidence="11" id="KW-0804">Transcription</keyword>
<feature type="domain" description="Histidine kinase" evidence="15">
    <location>
        <begin position="477"/>
        <end position="690"/>
    </location>
</feature>
<dbReference type="PANTHER" id="PTHR43547:SF2">
    <property type="entry name" value="HYBRID SIGNAL TRANSDUCTION HISTIDINE KINASE C"/>
    <property type="match status" value="1"/>
</dbReference>
<dbReference type="InterPro" id="IPR036097">
    <property type="entry name" value="HisK_dim/P_sf"/>
</dbReference>
<dbReference type="Gene3D" id="1.10.287.130">
    <property type="match status" value="1"/>
</dbReference>
<dbReference type="InterPro" id="IPR005467">
    <property type="entry name" value="His_kinase_dom"/>
</dbReference>
<keyword evidence="10 17" id="KW-0238">DNA-binding</keyword>
<evidence type="ECO:0000256" key="13">
    <source>
        <dbReference type="SAM" id="Phobius"/>
    </source>
</evidence>
<reference evidence="17 18" key="1">
    <citation type="submission" date="2020-08" db="EMBL/GenBank/DDBJ databases">
        <title>Genomic Encyclopedia of Type Strains, Phase IV (KMG-IV): sequencing the most valuable type-strain genomes for metagenomic binning, comparative biology and taxonomic classification.</title>
        <authorList>
            <person name="Goeker M."/>
        </authorList>
    </citation>
    <scope>NUCLEOTIDE SEQUENCE [LARGE SCALE GENOMIC DNA]</scope>
    <source>
        <strain evidence="17 18">DSM 17976</strain>
    </source>
</reference>
<protein>
    <recommendedName>
        <fullName evidence="2">histidine kinase</fullName>
        <ecNumber evidence="2">2.7.13.3</ecNumber>
    </recommendedName>
</protein>
<dbReference type="PROSITE" id="PS50110">
    <property type="entry name" value="RESPONSE_REGULATORY"/>
    <property type="match status" value="1"/>
</dbReference>
<evidence type="ECO:0000256" key="10">
    <source>
        <dbReference type="ARBA" id="ARBA00023125"/>
    </source>
</evidence>
<keyword evidence="9" id="KW-0805">Transcription regulation</keyword>
<dbReference type="InterPro" id="IPR003661">
    <property type="entry name" value="HisK_dim/P_dom"/>
</dbReference>
<sequence>MKRKRSEAHKLVYRLILKSLVFCLWGIVAGGIQTSQAQNKIDTYLSFQGQARMDSLLLLQHLVWYNIDSTTAFAQIDIIKKHGLQSNDQLLAIYADFLKTYYLLGGKQKNLEAAYARFQNVSKKLKKLPESALKTALMAEVEHSMGVTLYLTHDSTSKCINHLLAADLAFRKIGYEHFTFAGYRFTYLALYYLKRASDPETALKYLKEGETYIQNDPVDFHRIQLYRNIALCLVEKKQYKEAIRYNQLGIAQVRTRKDSLRIGALNGNIGEIILVHFPNPKEAEPYFKKELWYRLRFKPDGYGDISKLYSNLCQVAGHKRSPEEVAHYYNQAIKIAELNTDKTAWYPTLSDIYRSRMIADTLLGDYKSALKHEFLFQDAQSKIKKEDLSKSAIEASVRFDSEKLKLQAELANQQTQNSRFWVAFVSLLLLVTLLVGYFIYYRLQTRREELARQLLFEQKEAERLAELDTLKTRFFTNISHEFRTPLTLLLSPLQDLQKEFPGRTIFQMMQRNAERLLSLISQLLDLSKLEAGKMEVQLQEGDLSQFLQYIFSSFESLGQDKNILFQYQQSREHQFAYFDADKIEKITTNLLSNAFKFTPENGRVQIRADYTDTSLLIEVKDYGIGIDKERLPKIFERFYQIDDSTQRHYEGTGVGLALVKELVEVLGGTISVASELGRGTTFTISLPTEFLDKKPENGPNTLHFNNTAKVSDNVLENKAANEEEYPVLLIVEDNADLRAYIRSQFESTFFIIEAKDGKDGLEKALETIPDLAICDLMMPHLDGFEFCKQLKTDMRTSHIPVVMLTAKAAMEDRLVGLELGADDYLSKPFNTDELQIRVRNLIKIRENIHQKYNAPKLLTTEVEPAIQPQTHDKEFLEKINHVLDNNISNSTFEMDNLAKILSISSTQLRRKLKALTNQTIIEYVRNYRLDKAAQMLKNGDGSVSEIAYKVGFESLSYFSKVFQERFQQSPSDWK</sequence>
<dbReference type="CDD" id="cd16922">
    <property type="entry name" value="HATPase_EvgS-ArcB-TorS-like"/>
    <property type="match status" value="1"/>
</dbReference>
<dbReference type="SUPFAM" id="SSF55874">
    <property type="entry name" value="ATPase domain of HSP90 chaperone/DNA topoisomerase II/histidine kinase"/>
    <property type="match status" value="1"/>
</dbReference>
<dbReference type="InterPro" id="IPR018062">
    <property type="entry name" value="HTH_AraC-typ_CS"/>
</dbReference>
<dbReference type="CDD" id="cd17574">
    <property type="entry name" value="REC_OmpR"/>
    <property type="match status" value="1"/>
</dbReference>
<evidence type="ECO:0000256" key="1">
    <source>
        <dbReference type="ARBA" id="ARBA00000085"/>
    </source>
</evidence>
<keyword evidence="8" id="KW-0902">Two-component regulatory system</keyword>
<dbReference type="SMART" id="SM00387">
    <property type="entry name" value="HATPase_c"/>
    <property type="match status" value="1"/>
</dbReference>
<dbReference type="InterPro" id="IPR003594">
    <property type="entry name" value="HATPase_dom"/>
</dbReference>
<feature type="domain" description="Response regulatory" evidence="16">
    <location>
        <begin position="727"/>
        <end position="842"/>
    </location>
</feature>
<dbReference type="PRINTS" id="PR00344">
    <property type="entry name" value="BCTRLSENSOR"/>
</dbReference>
<evidence type="ECO:0000256" key="6">
    <source>
        <dbReference type="ARBA" id="ARBA00022777"/>
    </source>
</evidence>
<evidence type="ECO:0000256" key="8">
    <source>
        <dbReference type="ARBA" id="ARBA00023012"/>
    </source>
</evidence>
<dbReference type="InterPro" id="IPR011006">
    <property type="entry name" value="CheY-like_superfamily"/>
</dbReference>
<evidence type="ECO:0000313" key="18">
    <source>
        <dbReference type="Proteomes" id="UP000541352"/>
    </source>
</evidence>
<evidence type="ECO:0000256" key="4">
    <source>
        <dbReference type="ARBA" id="ARBA00022679"/>
    </source>
</evidence>
<dbReference type="InterPro" id="IPR011990">
    <property type="entry name" value="TPR-like_helical_dom_sf"/>
</dbReference>
<dbReference type="Proteomes" id="UP000541352">
    <property type="component" value="Unassembled WGS sequence"/>
</dbReference>
<dbReference type="SMART" id="SM00342">
    <property type="entry name" value="HTH_ARAC"/>
    <property type="match status" value="1"/>
</dbReference>
<dbReference type="SMART" id="SM00388">
    <property type="entry name" value="HisKA"/>
    <property type="match status" value="1"/>
</dbReference>
<dbReference type="FunFam" id="3.30.565.10:FF:000037">
    <property type="entry name" value="Hybrid sensor histidine kinase/response regulator"/>
    <property type="match status" value="1"/>
</dbReference>
<dbReference type="GO" id="GO:0043565">
    <property type="term" value="F:sequence-specific DNA binding"/>
    <property type="evidence" value="ECO:0007669"/>
    <property type="project" value="InterPro"/>
</dbReference>
<keyword evidence="5" id="KW-0547">Nucleotide-binding</keyword>
<gene>
    <name evidence="17" type="ORF">FHS57_005544</name>
</gene>
<dbReference type="SMART" id="SM00448">
    <property type="entry name" value="REC"/>
    <property type="match status" value="1"/>
</dbReference>
<evidence type="ECO:0000256" key="2">
    <source>
        <dbReference type="ARBA" id="ARBA00012438"/>
    </source>
</evidence>
<keyword evidence="4" id="KW-0808">Transferase</keyword>
<evidence type="ECO:0000256" key="11">
    <source>
        <dbReference type="ARBA" id="ARBA00023163"/>
    </source>
</evidence>
<dbReference type="InterPro" id="IPR009057">
    <property type="entry name" value="Homeodomain-like_sf"/>
</dbReference>
<dbReference type="SUPFAM" id="SSF52172">
    <property type="entry name" value="CheY-like"/>
    <property type="match status" value="1"/>
</dbReference>
<evidence type="ECO:0000259" key="15">
    <source>
        <dbReference type="PROSITE" id="PS50109"/>
    </source>
</evidence>
<dbReference type="PROSITE" id="PS50109">
    <property type="entry name" value="HIS_KIN"/>
    <property type="match status" value="1"/>
</dbReference>
<dbReference type="Gene3D" id="1.10.10.60">
    <property type="entry name" value="Homeodomain-like"/>
    <property type="match status" value="2"/>
</dbReference>
<evidence type="ECO:0000256" key="5">
    <source>
        <dbReference type="ARBA" id="ARBA00022741"/>
    </source>
</evidence>
<dbReference type="EMBL" id="JACIBY010000017">
    <property type="protein sequence ID" value="MBB3841516.1"/>
    <property type="molecule type" value="Genomic_DNA"/>
</dbReference>
<dbReference type="Gene3D" id="3.40.50.2300">
    <property type="match status" value="1"/>
</dbReference>
<dbReference type="SUPFAM" id="SSF46689">
    <property type="entry name" value="Homeodomain-like"/>
    <property type="match status" value="1"/>
</dbReference>
<dbReference type="AlphaFoldDB" id="A0A7W6ETL5"/>
<dbReference type="GO" id="GO:0003700">
    <property type="term" value="F:DNA-binding transcription factor activity"/>
    <property type="evidence" value="ECO:0007669"/>
    <property type="project" value="InterPro"/>
</dbReference>
<accession>A0A7W6ETL5</accession>
<keyword evidence="3 12" id="KW-0597">Phosphoprotein</keyword>
<dbReference type="PROSITE" id="PS01124">
    <property type="entry name" value="HTH_ARAC_FAMILY_2"/>
    <property type="match status" value="1"/>
</dbReference>
<keyword evidence="18" id="KW-1185">Reference proteome</keyword>
<dbReference type="Pfam" id="PF02518">
    <property type="entry name" value="HATPase_c"/>
    <property type="match status" value="1"/>
</dbReference>
<dbReference type="PANTHER" id="PTHR43547">
    <property type="entry name" value="TWO-COMPONENT HISTIDINE KINASE"/>
    <property type="match status" value="1"/>
</dbReference>
<comment type="catalytic activity">
    <reaction evidence="1">
        <text>ATP + protein L-histidine = ADP + protein N-phospho-L-histidine.</text>
        <dbReference type="EC" id="2.7.13.3"/>
    </reaction>
</comment>
<dbReference type="InterPro" id="IPR036890">
    <property type="entry name" value="HATPase_C_sf"/>
</dbReference>
<evidence type="ECO:0000256" key="7">
    <source>
        <dbReference type="ARBA" id="ARBA00022840"/>
    </source>
</evidence>
<evidence type="ECO:0000313" key="17">
    <source>
        <dbReference type="EMBL" id="MBB3841516.1"/>
    </source>
</evidence>
<dbReference type="CDD" id="cd00082">
    <property type="entry name" value="HisKA"/>
    <property type="match status" value="1"/>
</dbReference>
<feature type="transmembrane region" description="Helical" evidence="13">
    <location>
        <begin position="420"/>
        <end position="440"/>
    </location>
</feature>
<dbReference type="EC" id="2.7.13.3" evidence="2"/>
<dbReference type="FunFam" id="1.10.287.130:FF:000045">
    <property type="entry name" value="Two-component system sensor histidine kinase/response regulator"/>
    <property type="match status" value="1"/>
</dbReference>
<feature type="domain" description="HTH araC/xylS-type" evidence="14">
    <location>
        <begin position="877"/>
        <end position="974"/>
    </location>
</feature>
<evidence type="ECO:0000256" key="12">
    <source>
        <dbReference type="PROSITE-ProRule" id="PRU00169"/>
    </source>
</evidence>
<dbReference type="InterPro" id="IPR004358">
    <property type="entry name" value="Sig_transdc_His_kin-like_C"/>
</dbReference>
<evidence type="ECO:0000256" key="9">
    <source>
        <dbReference type="ARBA" id="ARBA00023015"/>
    </source>
</evidence>
<dbReference type="InterPro" id="IPR001789">
    <property type="entry name" value="Sig_transdc_resp-reg_receiver"/>
</dbReference>
<comment type="caution">
    <text evidence="17">The sequence shown here is derived from an EMBL/GenBank/DDBJ whole genome shotgun (WGS) entry which is preliminary data.</text>
</comment>
<name>A0A7W6ETL5_9BACT</name>
<keyword evidence="13" id="KW-1133">Transmembrane helix</keyword>
<dbReference type="Gene3D" id="1.25.40.10">
    <property type="entry name" value="Tetratricopeptide repeat domain"/>
    <property type="match status" value="1"/>
</dbReference>
<keyword evidence="13" id="KW-0812">Transmembrane</keyword>
<dbReference type="Pfam" id="PF12833">
    <property type="entry name" value="HTH_18"/>
    <property type="match status" value="1"/>
</dbReference>
<evidence type="ECO:0000256" key="3">
    <source>
        <dbReference type="ARBA" id="ARBA00022553"/>
    </source>
</evidence>
<dbReference type="GO" id="GO:0000155">
    <property type="term" value="F:phosphorelay sensor kinase activity"/>
    <property type="evidence" value="ECO:0007669"/>
    <property type="project" value="InterPro"/>
</dbReference>
<evidence type="ECO:0000259" key="14">
    <source>
        <dbReference type="PROSITE" id="PS01124"/>
    </source>
</evidence>
<dbReference type="GO" id="GO:0005524">
    <property type="term" value="F:ATP binding"/>
    <property type="evidence" value="ECO:0007669"/>
    <property type="project" value="UniProtKB-KW"/>
</dbReference>
<dbReference type="SUPFAM" id="SSF48452">
    <property type="entry name" value="TPR-like"/>
    <property type="match status" value="2"/>
</dbReference>
<keyword evidence="13" id="KW-0472">Membrane</keyword>
<dbReference type="PROSITE" id="PS00041">
    <property type="entry name" value="HTH_ARAC_FAMILY_1"/>
    <property type="match status" value="1"/>
</dbReference>
<organism evidence="17 18">
    <name type="scientific">Runella defluvii</name>
    <dbReference type="NCBI Taxonomy" id="370973"/>
    <lineage>
        <taxon>Bacteria</taxon>
        <taxon>Pseudomonadati</taxon>
        <taxon>Bacteroidota</taxon>
        <taxon>Cytophagia</taxon>
        <taxon>Cytophagales</taxon>
        <taxon>Spirosomataceae</taxon>
        <taxon>Runella</taxon>
    </lineage>
</organism>